<accession>A0A8T0CGL0</accession>
<gene>
    <name evidence="1" type="ORF">PRUB_a1950</name>
</gene>
<evidence type="ECO:0000313" key="2">
    <source>
        <dbReference type="Proteomes" id="UP000016480"/>
    </source>
</evidence>
<name>A0A8T0CGL0_9GAMM</name>
<reference evidence="1 2" key="1">
    <citation type="journal article" date="2012" name="J. Bacteriol.">
        <title>Genome sequence of the cycloprodigiosin-producing bacterial strain Pseudoalteromonas rubra ATCC 29570(T).</title>
        <authorList>
            <person name="Xie B.B."/>
            <person name="Shu Y.L."/>
            <person name="Qin Q.L."/>
            <person name="Rong J.C."/>
            <person name="Zhang X.Y."/>
            <person name="Chen X.L."/>
            <person name="Zhou B.C."/>
            <person name="Zhang Y.Z."/>
        </authorList>
    </citation>
    <scope>NUCLEOTIDE SEQUENCE [LARGE SCALE GENOMIC DNA]</scope>
    <source>
        <strain evidence="1 2">DSM 6842</strain>
    </source>
</reference>
<protein>
    <submittedName>
        <fullName evidence="1">Uncharacterized protein</fullName>
    </submittedName>
</protein>
<comment type="caution">
    <text evidence="1">The sequence shown here is derived from an EMBL/GenBank/DDBJ whole genome shotgun (WGS) entry which is preliminary data.</text>
</comment>
<organism evidence="1 2">
    <name type="scientific">Pseudoalteromonas rubra</name>
    <dbReference type="NCBI Taxonomy" id="43658"/>
    <lineage>
        <taxon>Bacteria</taxon>
        <taxon>Pseudomonadati</taxon>
        <taxon>Pseudomonadota</taxon>
        <taxon>Gammaproteobacteria</taxon>
        <taxon>Alteromonadales</taxon>
        <taxon>Pseudoalteromonadaceae</taxon>
        <taxon>Pseudoalteromonas</taxon>
    </lineage>
</organism>
<proteinExistence type="predicted"/>
<dbReference type="AlphaFoldDB" id="A0A8T0CGL0"/>
<dbReference type="EMBL" id="AHCD03000020">
    <property type="protein sequence ID" value="KAF7788862.1"/>
    <property type="molecule type" value="Genomic_DNA"/>
</dbReference>
<sequence>MKEKISQGKYDEVNRKETGKACTKYSLIAQLFELSITIQHIG</sequence>
<evidence type="ECO:0000313" key="1">
    <source>
        <dbReference type="EMBL" id="KAF7788862.1"/>
    </source>
</evidence>
<dbReference type="Proteomes" id="UP000016480">
    <property type="component" value="Unassembled WGS sequence"/>
</dbReference>